<protein>
    <submittedName>
        <fullName evidence="1">Uncharacterized protein</fullName>
    </submittedName>
</protein>
<accession>A0AAN8MM52</accession>
<evidence type="ECO:0000313" key="1">
    <source>
        <dbReference type="EMBL" id="KAK6330549.1"/>
    </source>
</evidence>
<organism evidence="1 2">
    <name type="scientific">Orbilia javanica</name>
    <dbReference type="NCBI Taxonomy" id="47235"/>
    <lineage>
        <taxon>Eukaryota</taxon>
        <taxon>Fungi</taxon>
        <taxon>Dikarya</taxon>
        <taxon>Ascomycota</taxon>
        <taxon>Pezizomycotina</taxon>
        <taxon>Orbiliomycetes</taxon>
        <taxon>Orbiliales</taxon>
        <taxon>Orbiliaceae</taxon>
        <taxon>Orbilia</taxon>
    </lineage>
</organism>
<proteinExistence type="predicted"/>
<keyword evidence="2" id="KW-1185">Reference proteome</keyword>
<name>A0AAN8MM52_9PEZI</name>
<comment type="caution">
    <text evidence="1">The sequence shown here is derived from an EMBL/GenBank/DDBJ whole genome shotgun (WGS) entry which is preliminary data.</text>
</comment>
<dbReference type="EMBL" id="JAVHNR010000011">
    <property type="protein sequence ID" value="KAK6330549.1"/>
    <property type="molecule type" value="Genomic_DNA"/>
</dbReference>
<gene>
    <name evidence="1" type="ORF">TWF718_002749</name>
</gene>
<reference evidence="1 2" key="1">
    <citation type="submission" date="2019-10" db="EMBL/GenBank/DDBJ databases">
        <authorList>
            <person name="Palmer J.M."/>
        </authorList>
    </citation>
    <scope>NUCLEOTIDE SEQUENCE [LARGE SCALE GENOMIC DNA]</scope>
    <source>
        <strain evidence="1 2">TWF718</strain>
    </source>
</reference>
<dbReference type="AlphaFoldDB" id="A0AAN8MM52"/>
<evidence type="ECO:0000313" key="2">
    <source>
        <dbReference type="Proteomes" id="UP001313282"/>
    </source>
</evidence>
<sequence length="495" mass="55223">MYVYTAKAAYGYPAASGEKHAILLLADAFKPNSSGFIFYHPSKSGSLGDPQIIFHAGNYTVLETHPNAETVVKKAIYKADNADLTFTKTDESNDEVAVTLNTSEIKGLTVSLKLLQVIDRPANAEHRSTYTGLASGNDGDSQIICLSVPEKGAPEKSLSLFKLRLGSETIVGRLSLQLSHDDYTEENENDAIETSARNGQYHLHAQWQGGEPDKLALRFQKAGVAQHPSETVTLIRHTIFDVPLIIPTIVRLENNACQPVMYYVANKPMHDSEAAINMTTDVVVIAKEGAEAVPGVATLTSPYYLWKASIKFWFDGIKIAQKYLGDLPTTGFISPGEKKTFWDIDQNFTTGATLRITVPTFKPTGDEDYKYPYILYTWYQKDFMSFETYPESIKVNDFFEAQGDWGSHKLRLRAEPKALTEAQTKDGWTTGIFKFPLVQQKYAQNYHAYRVPNLRLHPDYAENMDTNSDDAGLTMHSWIQLVVNYIGSLSILTIA</sequence>
<dbReference type="Proteomes" id="UP001313282">
    <property type="component" value="Unassembled WGS sequence"/>
</dbReference>